<dbReference type="Proteomes" id="UP000552954">
    <property type="component" value="Unassembled WGS sequence"/>
</dbReference>
<reference evidence="3 4" key="1">
    <citation type="submission" date="2020-05" db="EMBL/GenBank/DDBJ databases">
        <authorList>
            <person name="Khan S.A."/>
            <person name="Jeon C.O."/>
            <person name="Chun B.H."/>
        </authorList>
    </citation>
    <scope>NUCLEOTIDE SEQUENCE [LARGE SCALE GENOMIC DNA]</scope>
    <source>
        <strain evidence="3 4">B156</strain>
    </source>
</reference>
<sequence>MKRLMLTAVALAVSGAALAKLPPPVLDEAAKAKAAEAAAKTAWQGKLDAFQLCKAQDRAVSAYKRVAATRPAASATAGAPAAAAATATTTAAAPAAAAAKPVPTPASASQGGSTPVAAAAPPLTPCADPGPFAYAPPEQKPLEASGAHSPAANATSPPSVRPNAAEMTPSKPSVATKK</sequence>
<name>A0A849KCG8_9BURK</name>
<feature type="compositionally biased region" description="Low complexity" evidence="1">
    <location>
        <begin position="73"/>
        <end position="129"/>
    </location>
</feature>
<accession>A0A849KCG8</accession>
<dbReference type="EMBL" id="JABFCS010000001">
    <property type="protein sequence ID" value="NNU41953.1"/>
    <property type="molecule type" value="Genomic_DNA"/>
</dbReference>
<evidence type="ECO:0000256" key="1">
    <source>
        <dbReference type="SAM" id="MobiDB-lite"/>
    </source>
</evidence>
<proteinExistence type="predicted"/>
<keyword evidence="4" id="KW-1185">Reference proteome</keyword>
<dbReference type="AlphaFoldDB" id="A0A849KCG8"/>
<feature type="chain" id="PRO_5032888511" evidence="2">
    <location>
        <begin position="20"/>
        <end position="178"/>
    </location>
</feature>
<evidence type="ECO:0000313" key="4">
    <source>
        <dbReference type="Proteomes" id="UP000552954"/>
    </source>
</evidence>
<reference evidence="3 4" key="2">
    <citation type="submission" date="2020-06" db="EMBL/GenBank/DDBJ databases">
        <title>Ramlibacter rhizophilus sp. nov., isolated from rhizosphere soil of national flower Mugunghwa from South Korea.</title>
        <authorList>
            <person name="Zheng-Fei Y."/>
            <person name="Huan T."/>
        </authorList>
    </citation>
    <scope>NUCLEOTIDE SEQUENCE [LARGE SCALE GENOMIC DNA]</scope>
    <source>
        <strain evidence="3 4">B156</strain>
    </source>
</reference>
<evidence type="ECO:0000313" key="3">
    <source>
        <dbReference type="EMBL" id="NNU41953.1"/>
    </source>
</evidence>
<comment type="caution">
    <text evidence="3">The sequence shown here is derived from an EMBL/GenBank/DDBJ whole genome shotgun (WGS) entry which is preliminary data.</text>
</comment>
<organism evidence="3 4">
    <name type="scientific">Ramlibacter montanisoli</name>
    <dbReference type="NCBI Taxonomy" id="2732512"/>
    <lineage>
        <taxon>Bacteria</taxon>
        <taxon>Pseudomonadati</taxon>
        <taxon>Pseudomonadota</taxon>
        <taxon>Betaproteobacteria</taxon>
        <taxon>Burkholderiales</taxon>
        <taxon>Comamonadaceae</taxon>
        <taxon>Ramlibacter</taxon>
    </lineage>
</organism>
<protein>
    <submittedName>
        <fullName evidence="3">Uncharacterized protein</fullName>
    </submittedName>
</protein>
<keyword evidence="2" id="KW-0732">Signal</keyword>
<feature type="region of interest" description="Disordered" evidence="1">
    <location>
        <begin position="73"/>
        <end position="178"/>
    </location>
</feature>
<dbReference type="RefSeq" id="WP_171556368.1">
    <property type="nucleotide sequence ID" value="NZ_JABFCS010000001.1"/>
</dbReference>
<feature type="signal peptide" evidence="2">
    <location>
        <begin position="1"/>
        <end position="19"/>
    </location>
</feature>
<evidence type="ECO:0000256" key="2">
    <source>
        <dbReference type="SAM" id="SignalP"/>
    </source>
</evidence>
<gene>
    <name evidence="3" type="ORF">HK415_00425</name>
</gene>